<sequence>MSPLDFRNTDLVSRLLAATPPYLYNMSLLPNTFFFSEMLRSLVQAKVAEQNRNTPGIHSSHRRSRKRTWSTTRAECFQKQHSPKGSEKPAGENNDWMLKSNNFTKEEIPLELTINKVDNNMSDQENKSLLYPGKVEPFNPPNKPDLSMDHLFSNHTATNSETPSNLVLPPPPPMWYPPLYPAPPYGIDPLHFFIDLRVSGHIYDRKNQNKDPPSTIVSPLVKDKSPSVSPCKLEEPPNKLSKDFFKQSRHSSAFSVPIPSSNKSPMNLTHLNQNENKQTKFDVKSMGFDKSSNKVSTNYIMGNINNIYSSVRCAKIDKFEDTPSKQDEEIKHHDDEDTNRSKKLKTLLDLEYVVDYMNNTKNTQNSSANSNNSSEEESIGSPALEVVALQDEN</sequence>
<keyword evidence="3" id="KW-1185">Reference proteome</keyword>
<reference evidence="2" key="1">
    <citation type="submission" date="2021-12" db="EMBL/GenBank/DDBJ databases">
        <authorList>
            <person name="King R."/>
        </authorList>
    </citation>
    <scope>NUCLEOTIDE SEQUENCE</scope>
</reference>
<name>A0A9P0B364_BRAAE</name>
<feature type="region of interest" description="Disordered" evidence="1">
    <location>
        <begin position="358"/>
        <end position="393"/>
    </location>
</feature>
<accession>A0A9P0B364</accession>
<dbReference type="Proteomes" id="UP001154078">
    <property type="component" value="Chromosome 3"/>
</dbReference>
<organism evidence="2 3">
    <name type="scientific">Brassicogethes aeneus</name>
    <name type="common">Rape pollen beetle</name>
    <name type="synonym">Meligethes aeneus</name>
    <dbReference type="NCBI Taxonomy" id="1431903"/>
    <lineage>
        <taxon>Eukaryota</taxon>
        <taxon>Metazoa</taxon>
        <taxon>Ecdysozoa</taxon>
        <taxon>Arthropoda</taxon>
        <taxon>Hexapoda</taxon>
        <taxon>Insecta</taxon>
        <taxon>Pterygota</taxon>
        <taxon>Neoptera</taxon>
        <taxon>Endopterygota</taxon>
        <taxon>Coleoptera</taxon>
        <taxon>Polyphaga</taxon>
        <taxon>Cucujiformia</taxon>
        <taxon>Nitidulidae</taxon>
        <taxon>Meligethinae</taxon>
        <taxon>Brassicogethes</taxon>
    </lineage>
</organism>
<evidence type="ECO:0000313" key="3">
    <source>
        <dbReference type="Proteomes" id="UP001154078"/>
    </source>
</evidence>
<feature type="region of interest" description="Disordered" evidence="1">
    <location>
        <begin position="321"/>
        <end position="340"/>
    </location>
</feature>
<feature type="compositionally biased region" description="Low complexity" evidence="1">
    <location>
        <begin position="358"/>
        <end position="373"/>
    </location>
</feature>
<gene>
    <name evidence="2" type="ORF">MELIAE_LOCUS5736</name>
</gene>
<feature type="region of interest" description="Disordered" evidence="1">
    <location>
        <begin position="205"/>
        <end position="239"/>
    </location>
</feature>
<feature type="compositionally biased region" description="Basic residues" evidence="1">
    <location>
        <begin position="59"/>
        <end position="68"/>
    </location>
</feature>
<evidence type="ECO:0000313" key="2">
    <source>
        <dbReference type="EMBL" id="CAH0553836.1"/>
    </source>
</evidence>
<dbReference type="OrthoDB" id="7669009at2759"/>
<evidence type="ECO:0000256" key="1">
    <source>
        <dbReference type="SAM" id="MobiDB-lite"/>
    </source>
</evidence>
<dbReference type="EMBL" id="OV121134">
    <property type="protein sequence ID" value="CAH0553836.1"/>
    <property type="molecule type" value="Genomic_DNA"/>
</dbReference>
<feature type="region of interest" description="Disordered" evidence="1">
    <location>
        <begin position="50"/>
        <end position="97"/>
    </location>
</feature>
<dbReference type="AlphaFoldDB" id="A0A9P0B364"/>
<proteinExistence type="predicted"/>
<protein>
    <submittedName>
        <fullName evidence="2">Uncharacterized protein</fullName>
    </submittedName>
</protein>